<keyword evidence="1" id="KW-0678">Repressor</keyword>
<gene>
    <name evidence="6" type="ORF">CLG85_006715</name>
    <name evidence="7" type="ORF">CLG85_18815</name>
</gene>
<evidence type="ECO:0000313" key="6">
    <source>
        <dbReference type="EMBL" id="MCT4370039.1"/>
    </source>
</evidence>
<dbReference type="InterPro" id="IPR018060">
    <property type="entry name" value="HTH_AraC"/>
</dbReference>
<reference evidence="7" key="1">
    <citation type="submission" date="2017-09" db="EMBL/GenBank/DDBJ databases">
        <title>Yangia sp. SAOS 153D whole genome sequencing.</title>
        <authorList>
            <person name="Verma A."/>
            <person name="Krishnamurthi S."/>
        </authorList>
    </citation>
    <scope>NUCLEOTIDE SEQUENCE [LARGE SCALE GENOMIC DNA]</scope>
    <source>
        <strain evidence="7">SAOS 153D</strain>
    </source>
</reference>
<feature type="domain" description="HTH araC/xylS-type" evidence="5">
    <location>
        <begin position="163"/>
        <end position="260"/>
    </location>
</feature>
<dbReference type="CDD" id="cd06124">
    <property type="entry name" value="cupin_NimR-like_N"/>
    <property type="match status" value="1"/>
</dbReference>
<evidence type="ECO:0000256" key="3">
    <source>
        <dbReference type="ARBA" id="ARBA00023125"/>
    </source>
</evidence>
<evidence type="ECO:0000256" key="4">
    <source>
        <dbReference type="ARBA" id="ARBA00023163"/>
    </source>
</evidence>
<reference evidence="6" key="3">
    <citation type="submission" date="2024-05" db="EMBL/GenBank/DDBJ databases">
        <title>Yangia mangrovi SAOS 153D genome.</title>
        <authorList>
            <person name="Verma A."/>
            <person name="Pal Y."/>
            <person name="Sundharam S."/>
            <person name="Bisht B."/>
            <person name="Srinivasan K."/>
        </authorList>
    </citation>
    <scope>NUCLEOTIDE SEQUENCE</scope>
    <source>
        <strain evidence="6">SAOS 153D</strain>
    </source>
</reference>
<evidence type="ECO:0000256" key="1">
    <source>
        <dbReference type="ARBA" id="ARBA00022491"/>
    </source>
</evidence>
<dbReference type="InterPro" id="IPR009057">
    <property type="entry name" value="Homeodomain-like_sf"/>
</dbReference>
<dbReference type="Pfam" id="PF12833">
    <property type="entry name" value="HTH_18"/>
    <property type="match status" value="1"/>
</dbReference>
<dbReference type="OrthoDB" id="9814125at2"/>
<dbReference type="InterPro" id="IPR011051">
    <property type="entry name" value="RmlC_Cupin_sf"/>
</dbReference>
<dbReference type="RefSeq" id="WP_095883628.1">
    <property type="nucleotide sequence ID" value="NZ_NTHN02000009.1"/>
</dbReference>
<keyword evidence="2" id="KW-0805">Transcription regulation</keyword>
<protein>
    <submittedName>
        <fullName evidence="7">AraC family transcriptional regulator</fullName>
    </submittedName>
    <submittedName>
        <fullName evidence="6">Helix-turn-helix transcriptional regulator</fullName>
    </submittedName>
</protein>
<keyword evidence="4" id="KW-0804">Transcription</keyword>
<dbReference type="GO" id="GO:0043565">
    <property type="term" value="F:sequence-specific DNA binding"/>
    <property type="evidence" value="ECO:0007669"/>
    <property type="project" value="InterPro"/>
</dbReference>
<evidence type="ECO:0000256" key="2">
    <source>
        <dbReference type="ARBA" id="ARBA00023015"/>
    </source>
</evidence>
<dbReference type="EMBL" id="NTHN02000009">
    <property type="protein sequence ID" value="MCT4370039.1"/>
    <property type="molecule type" value="Genomic_DNA"/>
</dbReference>
<proteinExistence type="predicted"/>
<dbReference type="SMART" id="SM00342">
    <property type="entry name" value="HTH_ARAC"/>
    <property type="match status" value="1"/>
</dbReference>
<evidence type="ECO:0000259" key="5">
    <source>
        <dbReference type="PROSITE" id="PS01124"/>
    </source>
</evidence>
<dbReference type="PROSITE" id="PS01124">
    <property type="entry name" value="HTH_ARAC_FAMILY_2"/>
    <property type="match status" value="1"/>
</dbReference>
<organism evidence="7">
    <name type="scientific">Alloyangia mangrovi</name>
    <dbReference type="NCBI Taxonomy" id="1779329"/>
    <lineage>
        <taxon>Bacteria</taxon>
        <taxon>Pseudomonadati</taxon>
        <taxon>Pseudomonadota</taxon>
        <taxon>Alphaproteobacteria</taxon>
        <taxon>Rhodobacterales</taxon>
        <taxon>Roseobacteraceae</taxon>
        <taxon>Alloyangia</taxon>
    </lineage>
</organism>
<dbReference type="FunFam" id="1.10.10.60:FF:000132">
    <property type="entry name" value="AraC family transcriptional regulator"/>
    <property type="match status" value="1"/>
</dbReference>
<dbReference type="SUPFAM" id="SSF46689">
    <property type="entry name" value="Homeodomain-like"/>
    <property type="match status" value="1"/>
</dbReference>
<dbReference type="InterPro" id="IPR018062">
    <property type="entry name" value="HTH_AraC-typ_CS"/>
</dbReference>
<dbReference type="SUPFAM" id="SSF51182">
    <property type="entry name" value="RmlC-like cupins"/>
    <property type="match status" value="1"/>
</dbReference>
<name>A0A2A3JT83_9RHOB</name>
<dbReference type="Proteomes" id="UP000217448">
    <property type="component" value="Unassembled WGS sequence"/>
</dbReference>
<comment type="caution">
    <text evidence="7">The sequence shown here is derived from an EMBL/GenBank/DDBJ whole genome shotgun (WGS) entry which is preliminary data.</text>
</comment>
<dbReference type="AlphaFoldDB" id="A0A2A3JT83"/>
<dbReference type="PANTHER" id="PTHR11019">
    <property type="entry name" value="HTH-TYPE TRANSCRIPTIONAL REGULATOR NIMR"/>
    <property type="match status" value="1"/>
</dbReference>
<dbReference type="Gene3D" id="1.10.10.60">
    <property type="entry name" value="Homeodomain-like"/>
    <property type="match status" value="1"/>
</dbReference>
<sequence length="260" mass="28877">MPPAQSPPHLRHPPFRDQLPAPIYFRLESMPENATYPVMQHPWGEFVYSFSGVTELRLAGQHLLAPPHMGFWIPPRVEHVGFNRRAAVHFSAYISEDLCAAMPERTCSLLVTPLLRAILDSLADSRFTNTEAQSRLLRVMVDEIAACTMADSFVPETSDARLAPVLEALRDAPADPRSTAQLARAFGMSERTLVRRCTQELGMSLSEWRQRVRVVRGISLLQDGASVESVALDLGYGTASAFIAMFRRITGSSPAQFIGR</sequence>
<dbReference type="PROSITE" id="PS00041">
    <property type="entry name" value="HTH_ARAC_FAMILY_1"/>
    <property type="match status" value="1"/>
</dbReference>
<dbReference type="EMBL" id="NTHN01000335">
    <property type="protein sequence ID" value="PBD17679.1"/>
    <property type="molecule type" value="Genomic_DNA"/>
</dbReference>
<evidence type="ECO:0000313" key="8">
    <source>
        <dbReference type="Proteomes" id="UP000217448"/>
    </source>
</evidence>
<keyword evidence="3" id="KW-0238">DNA-binding</keyword>
<keyword evidence="8" id="KW-1185">Reference proteome</keyword>
<accession>A0A2A3JT83</accession>
<dbReference type="PANTHER" id="PTHR11019:SF190">
    <property type="entry name" value="ARAC-FAMILY REGULATORY PROTEIN"/>
    <property type="match status" value="1"/>
</dbReference>
<evidence type="ECO:0000313" key="7">
    <source>
        <dbReference type="EMBL" id="PBD17679.1"/>
    </source>
</evidence>
<reference evidence="8" key="2">
    <citation type="submission" date="2023-07" db="EMBL/GenBank/DDBJ databases">
        <title>Yangia mangrovi SAOS 153D genome.</title>
        <authorList>
            <person name="Verma A."/>
            <person name="Pal Y."/>
            <person name="Sundharam S."/>
            <person name="Bisht B."/>
            <person name="Srinivasan K."/>
        </authorList>
    </citation>
    <scope>NUCLEOTIDE SEQUENCE [LARGE SCALE GENOMIC DNA]</scope>
    <source>
        <strain evidence="8">SAOS 153D</strain>
    </source>
</reference>
<dbReference type="GO" id="GO:0003700">
    <property type="term" value="F:DNA-binding transcription factor activity"/>
    <property type="evidence" value="ECO:0007669"/>
    <property type="project" value="InterPro"/>
</dbReference>